<proteinExistence type="predicted"/>
<evidence type="ECO:0000313" key="1">
    <source>
        <dbReference type="EMBL" id="KRY62305.1"/>
    </source>
</evidence>
<accession>A0A0V1DLM5</accession>
<dbReference type="EMBL" id="JYDT01003556">
    <property type="protein sequence ID" value="KRY62305.1"/>
    <property type="molecule type" value="Genomic_DNA"/>
</dbReference>
<gene>
    <name evidence="1" type="ORF">T4D_7248</name>
</gene>
<organism evidence="1 2">
    <name type="scientific">Trichinella pseudospiralis</name>
    <name type="common">Parasitic roundworm</name>
    <dbReference type="NCBI Taxonomy" id="6337"/>
    <lineage>
        <taxon>Eukaryota</taxon>
        <taxon>Metazoa</taxon>
        <taxon>Ecdysozoa</taxon>
        <taxon>Nematoda</taxon>
        <taxon>Enoplea</taxon>
        <taxon>Dorylaimia</taxon>
        <taxon>Trichinellida</taxon>
        <taxon>Trichinellidae</taxon>
        <taxon>Trichinella</taxon>
    </lineage>
</organism>
<protein>
    <submittedName>
        <fullName evidence="1">Uncharacterized protein</fullName>
    </submittedName>
</protein>
<sequence length="50" mass="5303">MRQIIVSCCGQSEAAPYPTPGIKMKTYSCDISTGLLPMTCSSCLGQCCPQ</sequence>
<name>A0A0V1DLM5_TRIPS</name>
<dbReference type="AlphaFoldDB" id="A0A0V1DLM5"/>
<reference evidence="1 2" key="1">
    <citation type="submission" date="2015-01" db="EMBL/GenBank/DDBJ databases">
        <title>Evolution of Trichinella species and genotypes.</title>
        <authorList>
            <person name="Korhonen P.K."/>
            <person name="Edoardo P."/>
            <person name="Giuseppe L.R."/>
            <person name="Gasser R.B."/>
        </authorList>
    </citation>
    <scope>NUCLEOTIDE SEQUENCE [LARGE SCALE GENOMIC DNA]</scope>
    <source>
        <strain evidence="1">ISS470</strain>
    </source>
</reference>
<dbReference type="Proteomes" id="UP000054995">
    <property type="component" value="Unassembled WGS sequence"/>
</dbReference>
<evidence type="ECO:0000313" key="2">
    <source>
        <dbReference type="Proteomes" id="UP000054995"/>
    </source>
</evidence>
<comment type="caution">
    <text evidence="1">The sequence shown here is derived from an EMBL/GenBank/DDBJ whole genome shotgun (WGS) entry which is preliminary data.</text>
</comment>
<keyword evidence="2" id="KW-1185">Reference proteome</keyword>